<gene>
    <name evidence="2" type="ORF">R2D22_14335</name>
</gene>
<dbReference type="CDD" id="cd06260">
    <property type="entry name" value="DUF820-like"/>
    <property type="match status" value="1"/>
</dbReference>
<proteinExistence type="predicted"/>
<dbReference type="Pfam" id="PF05685">
    <property type="entry name" value="Uma2"/>
    <property type="match status" value="1"/>
</dbReference>
<dbReference type="Proteomes" id="UP001301731">
    <property type="component" value="Chromosome"/>
</dbReference>
<dbReference type="InterPro" id="IPR011335">
    <property type="entry name" value="Restrct_endonuc-II-like"/>
</dbReference>
<sequence length="187" mass="20269">MSADESWAELLGVWQQVDAPKNCKVEIIDGIITVAPPVPLWHHMIADTVHRPLYGVVPEDWGVYQRQAVTTPARRGLFVPDLLVVGKTSVCGCDYWLPADDAELVVEITSDATAHHDRFAKPPGYAVAGVPLYLLIDSVAPGGSTVTLYGEPKGDVYRVLRAVPFGKEIHIPAPFDLTLGTGDFPVS</sequence>
<dbReference type="EMBL" id="CP137573">
    <property type="protein sequence ID" value="WOX22512.1"/>
    <property type="molecule type" value="Genomic_DNA"/>
</dbReference>
<dbReference type="GO" id="GO:0004519">
    <property type="term" value="F:endonuclease activity"/>
    <property type="evidence" value="ECO:0007669"/>
    <property type="project" value="UniProtKB-KW"/>
</dbReference>
<dbReference type="InterPro" id="IPR008538">
    <property type="entry name" value="Uma2"/>
</dbReference>
<dbReference type="RefSeq" id="WP_318103564.1">
    <property type="nucleotide sequence ID" value="NZ_CP137573.1"/>
</dbReference>
<evidence type="ECO:0000313" key="2">
    <source>
        <dbReference type="EMBL" id="WOX22512.1"/>
    </source>
</evidence>
<keyword evidence="2" id="KW-0540">Nuclease</keyword>
<dbReference type="PANTHER" id="PTHR35400">
    <property type="entry name" value="SLR1083 PROTEIN"/>
    <property type="match status" value="1"/>
</dbReference>
<reference evidence="2 3" key="1">
    <citation type="submission" date="2023-10" db="EMBL/GenBank/DDBJ databases">
        <title>The genome sequence of Streptomyces sp. HUAS YS2.</title>
        <authorList>
            <person name="Mo P."/>
        </authorList>
    </citation>
    <scope>NUCLEOTIDE SEQUENCE [LARGE SCALE GENOMIC DNA]</scope>
    <source>
        <strain evidence="2 3">HUAS YS2</strain>
    </source>
</reference>
<evidence type="ECO:0000259" key="1">
    <source>
        <dbReference type="Pfam" id="PF05685"/>
    </source>
</evidence>
<dbReference type="PANTHER" id="PTHR35400:SF3">
    <property type="entry name" value="SLL1072 PROTEIN"/>
    <property type="match status" value="1"/>
</dbReference>
<protein>
    <submittedName>
        <fullName evidence="2">Uma2 family endonuclease</fullName>
    </submittedName>
</protein>
<feature type="domain" description="Putative restriction endonuclease" evidence="1">
    <location>
        <begin position="20"/>
        <end position="176"/>
    </location>
</feature>
<keyword evidence="2" id="KW-0378">Hydrolase</keyword>
<dbReference type="InterPro" id="IPR012296">
    <property type="entry name" value="Nuclease_put_TT1808"/>
</dbReference>
<name>A0ABZ0LSP6_9ACTN</name>
<keyword evidence="2" id="KW-0255">Endonuclease</keyword>
<organism evidence="2 3">
    <name type="scientific">Streptomyces solicathayae</name>
    <dbReference type="NCBI Taxonomy" id="3081768"/>
    <lineage>
        <taxon>Bacteria</taxon>
        <taxon>Bacillati</taxon>
        <taxon>Actinomycetota</taxon>
        <taxon>Actinomycetes</taxon>
        <taxon>Kitasatosporales</taxon>
        <taxon>Streptomycetaceae</taxon>
        <taxon>Streptomyces</taxon>
    </lineage>
</organism>
<keyword evidence="3" id="KW-1185">Reference proteome</keyword>
<evidence type="ECO:0000313" key="3">
    <source>
        <dbReference type="Proteomes" id="UP001301731"/>
    </source>
</evidence>
<dbReference type="Gene3D" id="3.90.1570.10">
    <property type="entry name" value="tt1808, chain A"/>
    <property type="match status" value="1"/>
</dbReference>
<dbReference type="SUPFAM" id="SSF52980">
    <property type="entry name" value="Restriction endonuclease-like"/>
    <property type="match status" value="1"/>
</dbReference>
<accession>A0ABZ0LSP6</accession>